<dbReference type="KEGG" id="cput:CONPUDRAFT_151827"/>
<evidence type="ECO:0000313" key="1">
    <source>
        <dbReference type="EMBL" id="EIW82767.1"/>
    </source>
</evidence>
<accession>A0A5M3MUU5</accession>
<dbReference type="Proteomes" id="UP000053558">
    <property type="component" value="Unassembled WGS sequence"/>
</dbReference>
<dbReference type="Gene3D" id="3.30.710.10">
    <property type="entry name" value="Potassium Channel Kv1.1, Chain A"/>
    <property type="match status" value="1"/>
</dbReference>
<dbReference type="OMA" id="ETDFICG"/>
<gene>
    <name evidence="1" type="ORF">CONPUDRAFT_151827</name>
</gene>
<keyword evidence="2" id="KW-1185">Reference proteome</keyword>
<evidence type="ECO:0000313" key="2">
    <source>
        <dbReference type="Proteomes" id="UP000053558"/>
    </source>
</evidence>
<name>A0A5M3MUU5_CONPW</name>
<dbReference type="RefSeq" id="XP_007766742.1">
    <property type="nucleotide sequence ID" value="XM_007768552.1"/>
</dbReference>
<dbReference type="EMBL" id="JH711576">
    <property type="protein sequence ID" value="EIW82767.1"/>
    <property type="molecule type" value="Genomic_DNA"/>
</dbReference>
<proteinExistence type="predicted"/>
<comment type="caution">
    <text evidence="1">The sequence shown here is derived from an EMBL/GenBank/DDBJ whole genome shotgun (WGS) entry which is preliminary data.</text>
</comment>
<dbReference type="AlphaFoldDB" id="A0A5M3MUU5"/>
<protein>
    <recommendedName>
        <fullName evidence="3">BTB domain-containing protein</fullName>
    </recommendedName>
</protein>
<evidence type="ECO:0008006" key="3">
    <source>
        <dbReference type="Google" id="ProtNLM"/>
    </source>
</evidence>
<dbReference type="GeneID" id="19202929"/>
<organism evidence="1 2">
    <name type="scientific">Coniophora puteana (strain RWD-64-598)</name>
    <name type="common">Brown rot fungus</name>
    <dbReference type="NCBI Taxonomy" id="741705"/>
    <lineage>
        <taxon>Eukaryota</taxon>
        <taxon>Fungi</taxon>
        <taxon>Dikarya</taxon>
        <taxon>Basidiomycota</taxon>
        <taxon>Agaricomycotina</taxon>
        <taxon>Agaricomycetes</taxon>
        <taxon>Agaricomycetidae</taxon>
        <taxon>Boletales</taxon>
        <taxon>Coniophorineae</taxon>
        <taxon>Coniophoraceae</taxon>
        <taxon>Coniophora</taxon>
    </lineage>
</organism>
<reference evidence="2" key="1">
    <citation type="journal article" date="2012" name="Science">
        <title>The Paleozoic origin of enzymatic lignin decomposition reconstructed from 31 fungal genomes.</title>
        <authorList>
            <person name="Floudas D."/>
            <person name="Binder M."/>
            <person name="Riley R."/>
            <person name="Barry K."/>
            <person name="Blanchette R.A."/>
            <person name="Henrissat B."/>
            <person name="Martinez A.T."/>
            <person name="Otillar R."/>
            <person name="Spatafora J.W."/>
            <person name="Yadav J.S."/>
            <person name="Aerts A."/>
            <person name="Benoit I."/>
            <person name="Boyd A."/>
            <person name="Carlson A."/>
            <person name="Copeland A."/>
            <person name="Coutinho P.M."/>
            <person name="de Vries R.P."/>
            <person name="Ferreira P."/>
            <person name="Findley K."/>
            <person name="Foster B."/>
            <person name="Gaskell J."/>
            <person name="Glotzer D."/>
            <person name="Gorecki P."/>
            <person name="Heitman J."/>
            <person name="Hesse C."/>
            <person name="Hori C."/>
            <person name="Igarashi K."/>
            <person name="Jurgens J.A."/>
            <person name="Kallen N."/>
            <person name="Kersten P."/>
            <person name="Kohler A."/>
            <person name="Kuees U."/>
            <person name="Kumar T.K.A."/>
            <person name="Kuo A."/>
            <person name="LaButti K."/>
            <person name="Larrondo L.F."/>
            <person name="Lindquist E."/>
            <person name="Ling A."/>
            <person name="Lombard V."/>
            <person name="Lucas S."/>
            <person name="Lundell T."/>
            <person name="Martin R."/>
            <person name="McLaughlin D.J."/>
            <person name="Morgenstern I."/>
            <person name="Morin E."/>
            <person name="Murat C."/>
            <person name="Nagy L.G."/>
            <person name="Nolan M."/>
            <person name="Ohm R.A."/>
            <person name="Patyshakuliyeva A."/>
            <person name="Rokas A."/>
            <person name="Ruiz-Duenas F.J."/>
            <person name="Sabat G."/>
            <person name="Salamov A."/>
            <person name="Samejima M."/>
            <person name="Schmutz J."/>
            <person name="Slot J.C."/>
            <person name="St John F."/>
            <person name="Stenlid J."/>
            <person name="Sun H."/>
            <person name="Sun S."/>
            <person name="Syed K."/>
            <person name="Tsang A."/>
            <person name="Wiebenga A."/>
            <person name="Young D."/>
            <person name="Pisabarro A."/>
            <person name="Eastwood D.C."/>
            <person name="Martin F."/>
            <person name="Cullen D."/>
            <person name="Grigoriev I.V."/>
            <person name="Hibbett D.S."/>
        </authorList>
    </citation>
    <scope>NUCLEOTIDE SEQUENCE [LARGE SCALE GENOMIC DNA]</scope>
    <source>
        <strain evidence="2">RWD-64-598 SS2</strain>
    </source>
</reference>
<dbReference type="OrthoDB" id="6359816at2759"/>
<dbReference type="InterPro" id="IPR011333">
    <property type="entry name" value="SKP1/BTB/POZ_sf"/>
</dbReference>
<sequence length="320" mass="35594">MKGPSALLEKKALHDAMPVVSVDPKTTQALARSLSSGTFIDMQFNTFTRMRKVGNQQRLCRPLPLYAASSALKGVEACGVDIAGTNWSSLLSTSDHGRSFVDAGNEYEEDSDFDPDEHIIEEVVEKVHGTLVSNTSDTMSVGSSEFSDLTSDGLAMATYPSVSRTVLVTGAAYKTWKAFLFYAYTGQTNLSSLTSCNVSEELQALPADRTEDSRSECPRCSPKSMYRLAHKLQLESLKQIAFQEIRRNLKNENILTEVLSKFTSRYPEIRDMETDFLLAHRHEKGVMDTLPGKMERVMRGEMPHCKEVLTAIMLASIKRD</sequence>